<evidence type="ECO:0000313" key="3">
    <source>
        <dbReference type="Proteomes" id="UP001234178"/>
    </source>
</evidence>
<feature type="region of interest" description="Disordered" evidence="1">
    <location>
        <begin position="82"/>
        <end position="111"/>
    </location>
</feature>
<proteinExistence type="predicted"/>
<name>A0ABR0AML3_9CRUS</name>
<comment type="caution">
    <text evidence="2">The sequence shown here is derived from an EMBL/GenBank/DDBJ whole genome shotgun (WGS) entry which is preliminary data.</text>
</comment>
<evidence type="ECO:0000313" key="2">
    <source>
        <dbReference type="EMBL" id="KAK4026361.1"/>
    </source>
</evidence>
<reference evidence="2 3" key="1">
    <citation type="journal article" date="2023" name="Nucleic Acids Res.">
        <title>The hologenome of Daphnia magna reveals possible DNA methylation and microbiome-mediated evolution of the host genome.</title>
        <authorList>
            <person name="Chaturvedi A."/>
            <person name="Li X."/>
            <person name="Dhandapani V."/>
            <person name="Marshall H."/>
            <person name="Kissane S."/>
            <person name="Cuenca-Cambronero M."/>
            <person name="Asole G."/>
            <person name="Calvet F."/>
            <person name="Ruiz-Romero M."/>
            <person name="Marangio P."/>
            <person name="Guigo R."/>
            <person name="Rago D."/>
            <person name="Mirbahai L."/>
            <person name="Eastwood N."/>
            <person name="Colbourne J.K."/>
            <person name="Zhou J."/>
            <person name="Mallon E."/>
            <person name="Orsini L."/>
        </authorList>
    </citation>
    <scope>NUCLEOTIDE SEQUENCE [LARGE SCALE GENOMIC DNA]</scope>
    <source>
        <strain evidence="2">LRV0_1</strain>
    </source>
</reference>
<dbReference type="Proteomes" id="UP001234178">
    <property type="component" value="Unassembled WGS sequence"/>
</dbReference>
<keyword evidence="3" id="KW-1185">Reference proteome</keyword>
<sequence>MHIQASLLHSTLCTASYYGKKCGPEFDTHRYNVDRVLSPFIRYRSFRQQRPPPPSSSLPGRSIIRCAIVVVSLHPPLSVDYATSGHPGGGVEGVGGRRTREISAHSAQRTG</sequence>
<dbReference type="EMBL" id="JAOYFB010000038">
    <property type="protein sequence ID" value="KAK4026361.1"/>
    <property type="molecule type" value="Genomic_DNA"/>
</dbReference>
<organism evidence="2 3">
    <name type="scientific">Daphnia magna</name>
    <dbReference type="NCBI Taxonomy" id="35525"/>
    <lineage>
        <taxon>Eukaryota</taxon>
        <taxon>Metazoa</taxon>
        <taxon>Ecdysozoa</taxon>
        <taxon>Arthropoda</taxon>
        <taxon>Crustacea</taxon>
        <taxon>Branchiopoda</taxon>
        <taxon>Diplostraca</taxon>
        <taxon>Cladocera</taxon>
        <taxon>Anomopoda</taxon>
        <taxon>Daphniidae</taxon>
        <taxon>Daphnia</taxon>
    </lineage>
</organism>
<protein>
    <submittedName>
        <fullName evidence="2">Uncharacterized protein</fullName>
    </submittedName>
</protein>
<feature type="compositionally biased region" description="Gly residues" evidence="1">
    <location>
        <begin position="86"/>
        <end position="96"/>
    </location>
</feature>
<accession>A0ABR0AML3</accession>
<gene>
    <name evidence="2" type="ORF">OUZ56_015364</name>
</gene>
<evidence type="ECO:0000256" key="1">
    <source>
        <dbReference type="SAM" id="MobiDB-lite"/>
    </source>
</evidence>